<evidence type="ECO:0000313" key="2">
    <source>
        <dbReference type="Proteomes" id="UP000464178"/>
    </source>
</evidence>
<dbReference type="Proteomes" id="UP000464178">
    <property type="component" value="Chromosome"/>
</dbReference>
<evidence type="ECO:0000313" key="1">
    <source>
        <dbReference type="EMBL" id="VTS00963.1"/>
    </source>
</evidence>
<dbReference type="EMBL" id="LR593886">
    <property type="protein sequence ID" value="VTS00963.1"/>
    <property type="molecule type" value="Genomic_DNA"/>
</dbReference>
<accession>A0A6P2DK92</accession>
<keyword evidence="2" id="KW-1185">Reference proteome</keyword>
<name>A0A6P2DK92_9BACT</name>
<organism evidence="1 2">
    <name type="scientific">Gemmata massiliana</name>
    <dbReference type="NCBI Taxonomy" id="1210884"/>
    <lineage>
        <taxon>Bacteria</taxon>
        <taxon>Pseudomonadati</taxon>
        <taxon>Planctomycetota</taxon>
        <taxon>Planctomycetia</taxon>
        <taxon>Gemmatales</taxon>
        <taxon>Gemmataceae</taxon>
        <taxon>Gemmata</taxon>
    </lineage>
</organism>
<dbReference type="KEGG" id="gms:SOIL9_80080"/>
<dbReference type="InterPro" id="IPR027558">
    <property type="entry name" value="Pre_pil_HX9DG_C"/>
</dbReference>
<sequence length="49" mass="5134">MTNASTGHTGGINGGLADGSVRFIREGISDAVWWTAMTPDRGDILGANW</sequence>
<reference evidence="1 2" key="1">
    <citation type="submission" date="2019-05" db="EMBL/GenBank/DDBJ databases">
        <authorList>
            <consortium name="Science for Life Laboratories"/>
        </authorList>
    </citation>
    <scope>NUCLEOTIDE SEQUENCE [LARGE SCALE GENOMIC DNA]</scope>
    <source>
        <strain evidence="1">Soil9</strain>
    </source>
</reference>
<dbReference type="RefSeq" id="WP_162672321.1">
    <property type="nucleotide sequence ID" value="NZ_LR593886.1"/>
</dbReference>
<protein>
    <submittedName>
        <fullName evidence="1">: SBP_bac_10</fullName>
    </submittedName>
</protein>
<dbReference type="AlphaFoldDB" id="A0A6P2DK92"/>
<gene>
    <name evidence="1" type="ORF">SOIL9_80080</name>
</gene>
<proteinExistence type="predicted"/>
<dbReference type="NCBIfam" id="TIGR04294">
    <property type="entry name" value="pre_pil_HX9DG"/>
    <property type="match status" value="1"/>
</dbReference>